<proteinExistence type="predicted"/>
<name>A0AAJ8BSP8_ASPNG</name>
<evidence type="ECO:0000256" key="1">
    <source>
        <dbReference type="SAM" id="MobiDB-lite"/>
    </source>
</evidence>
<dbReference type="GeneID" id="84593752"/>
<protein>
    <submittedName>
        <fullName evidence="2">Uncharacterized protein</fullName>
    </submittedName>
</protein>
<feature type="compositionally biased region" description="Basic and acidic residues" evidence="1">
    <location>
        <begin position="14"/>
        <end position="24"/>
    </location>
</feature>
<organism evidence="2">
    <name type="scientific">Aspergillus niger</name>
    <dbReference type="NCBI Taxonomy" id="5061"/>
    <lineage>
        <taxon>Eukaryota</taxon>
        <taxon>Fungi</taxon>
        <taxon>Dikarya</taxon>
        <taxon>Ascomycota</taxon>
        <taxon>Pezizomycotina</taxon>
        <taxon>Eurotiomycetes</taxon>
        <taxon>Eurotiomycetidae</taxon>
        <taxon>Eurotiales</taxon>
        <taxon>Aspergillaceae</taxon>
        <taxon>Aspergillus</taxon>
        <taxon>Aspergillus subgen. Circumdati</taxon>
    </lineage>
</organism>
<evidence type="ECO:0000313" key="2">
    <source>
        <dbReference type="RefSeq" id="XP_059602978.1"/>
    </source>
</evidence>
<feature type="compositionally biased region" description="Basic and acidic residues" evidence="1">
    <location>
        <begin position="117"/>
        <end position="141"/>
    </location>
</feature>
<feature type="compositionally biased region" description="Basic residues" evidence="1">
    <location>
        <begin position="106"/>
        <end position="116"/>
    </location>
</feature>
<dbReference type="AlphaFoldDB" id="A0AAJ8BSP8"/>
<sequence length="222" mass="25417">MSKEKRSSSGPWGERLREGGKGDRSLTGSPMVPMRTIHEKEPQRNRVHPWDGVGKKGDGRGKNKVFRGTDSFEGCRLTVKVRQKRTGQAVVDVELEGAVEGEGGRERRKKGKKSDRRNRDGRKSREREREKRERNEAENSRRSKRKRKRKRRETEERVMTEQPYRLLVQAIRVGKAPSIGDEGRLQLRLFASQILSWTRNRPDPGTFTSGAASAQPVWAMNG</sequence>
<dbReference type="VEuPathDB" id="FungiDB:An18g06040"/>
<feature type="region of interest" description="Disordered" evidence="1">
    <location>
        <begin position="1"/>
        <end position="159"/>
    </location>
</feature>
<feature type="compositionally biased region" description="Basic residues" evidence="1">
    <location>
        <begin position="142"/>
        <end position="151"/>
    </location>
</feature>
<dbReference type="RefSeq" id="XP_059602978.1">
    <property type="nucleotide sequence ID" value="XM_059745860.1"/>
</dbReference>
<dbReference type="KEGG" id="ang:An18g06040"/>
<reference evidence="2" key="2">
    <citation type="submission" date="2025-08" db="UniProtKB">
        <authorList>
            <consortium name="RefSeq"/>
        </authorList>
    </citation>
    <scope>IDENTIFICATION</scope>
</reference>
<accession>A0AAJ8BSP8</accession>
<gene>
    <name evidence="2" type="ORF">An18g06040</name>
</gene>
<reference evidence="2" key="1">
    <citation type="submission" date="2025-02" db="EMBL/GenBank/DDBJ databases">
        <authorList>
            <consortium name="NCBI Genome Project"/>
        </authorList>
    </citation>
    <scope>NUCLEOTIDE SEQUENCE</scope>
</reference>